<dbReference type="InterPro" id="IPR013498">
    <property type="entry name" value="Topo_IA_Znf"/>
</dbReference>
<feature type="region of interest" description="Disordered" evidence="1">
    <location>
        <begin position="30"/>
        <end position="50"/>
    </location>
</feature>
<proteinExistence type="predicted"/>
<gene>
    <name evidence="3" type="ORF">A8806_113146</name>
</gene>
<evidence type="ECO:0000259" key="2">
    <source>
        <dbReference type="Pfam" id="PF01396"/>
    </source>
</evidence>
<dbReference type="GO" id="GO:0005694">
    <property type="term" value="C:chromosome"/>
    <property type="evidence" value="ECO:0007669"/>
    <property type="project" value="InterPro"/>
</dbReference>
<dbReference type="Gene3D" id="3.30.65.10">
    <property type="entry name" value="Bacterial Topoisomerase I, domain 1"/>
    <property type="match status" value="1"/>
</dbReference>
<evidence type="ECO:0000313" key="4">
    <source>
        <dbReference type="Proteomes" id="UP000245845"/>
    </source>
</evidence>
<sequence length="104" mass="11765">MKTAQFFLEKSTENPIDYVAKYKEELFEETECEDPGKSEEPTDVEPVEAEEEPCTDVLCPRCGAVMVKRTAAKGKNAGREFYGCSRFPKCRGIVNLDEKEGFRS</sequence>
<dbReference type="GO" id="GO:0003916">
    <property type="term" value="F:DNA topoisomerase activity"/>
    <property type="evidence" value="ECO:0007669"/>
    <property type="project" value="InterPro"/>
</dbReference>
<feature type="domain" description="DNA topoisomerase type IA zn finger" evidence="2">
    <location>
        <begin position="57"/>
        <end position="98"/>
    </location>
</feature>
<dbReference type="Pfam" id="PF01396">
    <property type="entry name" value="Zn_ribbon_Top1"/>
    <property type="match status" value="1"/>
</dbReference>
<reference evidence="3 4" key="1">
    <citation type="submission" date="2018-05" db="EMBL/GenBank/DDBJ databases">
        <title>The Hungate 1000. A catalogue of reference genomes from the rumen microbiome.</title>
        <authorList>
            <person name="Kelly W."/>
        </authorList>
    </citation>
    <scope>NUCLEOTIDE SEQUENCE [LARGE SCALE GENOMIC DNA]</scope>
    <source>
        <strain evidence="3 4">NLAE-zl-C242</strain>
    </source>
</reference>
<dbReference type="Proteomes" id="UP000245845">
    <property type="component" value="Unassembled WGS sequence"/>
</dbReference>
<feature type="compositionally biased region" description="Acidic residues" evidence="1">
    <location>
        <begin position="41"/>
        <end position="50"/>
    </location>
</feature>
<dbReference type="GO" id="GO:0006265">
    <property type="term" value="P:DNA topological change"/>
    <property type="evidence" value="ECO:0007669"/>
    <property type="project" value="InterPro"/>
</dbReference>
<dbReference type="AlphaFoldDB" id="A0A2Y9CAJ0"/>
<keyword evidence="4" id="KW-1185">Reference proteome</keyword>
<evidence type="ECO:0000313" key="3">
    <source>
        <dbReference type="EMBL" id="PWJ23712.1"/>
    </source>
</evidence>
<organism evidence="3 4">
    <name type="scientific">Faecalicatena orotica</name>
    <dbReference type="NCBI Taxonomy" id="1544"/>
    <lineage>
        <taxon>Bacteria</taxon>
        <taxon>Bacillati</taxon>
        <taxon>Bacillota</taxon>
        <taxon>Clostridia</taxon>
        <taxon>Lachnospirales</taxon>
        <taxon>Lachnospiraceae</taxon>
        <taxon>Faecalicatena</taxon>
    </lineage>
</organism>
<accession>A0A2Y9CAJ0</accession>
<dbReference type="GO" id="GO:0003677">
    <property type="term" value="F:DNA binding"/>
    <property type="evidence" value="ECO:0007669"/>
    <property type="project" value="InterPro"/>
</dbReference>
<name>A0A2Y9CAJ0_9FIRM</name>
<protein>
    <submittedName>
        <fullName evidence="3">Restriction system protein</fullName>
    </submittedName>
</protein>
<comment type="caution">
    <text evidence="3">The sequence shown here is derived from an EMBL/GenBank/DDBJ whole genome shotgun (WGS) entry which is preliminary data.</text>
</comment>
<evidence type="ECO:0000256" key="1">
    <source>
        <dbReference type="SAM" id="MobiDB-lite"/>
    </source>
</evidence>
<dbReference type="SUPFAM" id="SSF57783">
    <property type="entry name" value="Zinc beta-ribbon"/>
    <property type="match status" value="1"/>
</dbReference>
<dbReference type="EMBL" id="QGDL01000013">
    <property type="protein sequence ID" value="PWJ23712.1"/>
    <property type="molecule type" value="Genomic_DNA"/>
</dbReference>